<dbReference type="Proteomes" id="UP001140087">
    <property type="component" value="Unassembled WGS sequence"/>
</dbReference>
<name>A0ACC1KCV1_9FUNG</name>
<proteinExistence type="predicted"/>
<dbReference type="EMBL" id="JANBUN010004279">
    <property type="protein sequence ID" value="KAJ2786545.1"/>
    <property type="molecule type" value="Genomic_DNA"/>
</dbReference>
<sequence>MSALALLLRLLYAALTAVAAAFALAPWTREAFVRYGKTRPPQTRHPAPAAALRWFASRTVPKNWFSHFYYVGAGLGALLLSDVGRWPWIGPGSGTHSAPWGLVPRLAALLGDQREAFASTPSAHAILALAMYNAHVLVRLKESVFDQPATDAKMHIGQYAVGLLFYTATPLALVVDAYDSPRPRPLLAWMAPAGMAVFAYASLHQWRCHRILFGLRRRSLSAPRQTGLYAIPSGDLFTQVSSPHFFCEILLYASIWIATGCQSTSVLWVVLWTAVNLGITARETHRWYRETFGDAYPRSRRALIPFVW</sequence>
<gene>
    <name evidence="1" type="ORF">H4R21_007178</name>
</gene>
<accession>A0ACC1KCV1</accession>
<comment type="caution">
    <text evidence="1">The sequence shown here is derived from an EMBL/GenBank/DDBJ whole genome shotgun (WGS) entry which is preliminary data.</text>
</comment>
<evidence type="ECO:0000313" key="1">
    <source>
        <dbReference type="EMBL" id="KAJ2786545.1"/>
    </source>
</evidence>
<evidence type="ECO:0000313" key="2">
    <source>
        <dbReference type="Proteomes" id="UP001140087"/>
    </source>
</evidence>
<keyword evidence="2" id="KW-1185">Reference proteome</keyword>
<reference evidence="1" key="1">
    <citation type="submission" date="2022-07" db="EMBL/GenBank/DDBJ databases">
        <title>Phylogenomic reconstructions and comparative analyses of Kickxellomycotina fungi.</title>
        <authorList>
            <person name="Reynolds N.K."/>
            <person name="Stajich J.E."/>
            <person name="Barry K."/>
            <person name="Grigoriev I.V."/>
            <person name="Crous P."/>
            <person name="Smith M.E."/>
        </authorList>
    </citation>
    <scope>NUCLEOTIDE SEQUENCE</scope>
    <source>
        <strain evidence="1">BCRC 34780</strain>
    </source>
</reference>
<protein>
    <submittedName>
        <fullName evidence="1">Uncharacterized protein</fullName>
    </submittedName>
</protein>
<organism evidence="1 2">
    <name type="scientific">Coemansia helicoidea</name>
    <dbReference type="NCBI Taxonomy" id="1286919"/>
    <lineage>
        <taxon>Eukaryota</taxon>
        <taxon>Fungi</taxon>
        <taxon>Fungi incertae sedis</taxon>
        <taxon>Zoopagomycota</taxon>
        <taxon>Kickxellomycotina</taxon>
        <taxon>Kickxellomycetes</taxon>
        <taxon>Kickxellales</taxon>
        <taxon>Kickxellaceae</taxon>
        <taxon>Coemansia</taxon>
    </lineage>
</organism>